<keyword evidence="6 7" id="KW-0472">Membrane</keyword>
<keyword evidence="9" id="KW-1185">Reference proteome</keyword>
<dbReference type="InterPro" id="IPR007140">
    <property type="entry name" value="DUF350"/>
</dbReference>
<reference evidence="9" key="1">
    <citation type="journal article" date="2019" name="Int. J. Syst. Evol. Microbiol.">
        <title>The Global Catalogue of Microorganisms (GCM) 10K type strain sequencing project: providing services to taxonomists for standard genome sequencing and annotation.</title>
        <authorList>
            <consortium name="The Broad Institute Genomics Platform"/>
            <consortium name="The Broad Institute Genome Sequencing Center for Infectious Disease"/>
            <person name="Wu L."/>
            <person name="Ma J."/>
        </authorList>
    </citation>
    <scope>NUCLEOTIDE SEQUENCE [LARGE SCALE GENOMIC DNA]</scope>
    <source>
        <strain evidence="9">CGMCC 4.1434</strain>
    </source>
</reference>
<evidence type="ECO:0000256" key="3">
    <source>
        <dbReference type="ARBA" id="ARBA00022475"/>
    </source>
</evidence>
<gene>
    <name evidence="8" type="ORF">ACFPRA_15565</name>
</gene>
<evidence type="ECO:0000313" key="9">
    <source>
        <dbReference type="Proteomes" id="UP001596109"/>
    </source>
</evidence>
<evidence type="ECO:0000256" key="6">
    <source>
        <dbReference type="ARBA" id="ARBA00023136"/>
    </source>
</evidence>
<accession>A0ABW0TLD1</accession>
<comment type="subcellular location">
    <subcellularLocation>
        <location evidence="1">Cell membrane</location>
        <topology evidence="1">Multi-pass membrane protein</topology>
    </subcellularLocation>
</comment>
<feature type="transmembrane region" description="Helical" evidence="7">
    <location>
        <begin position="47"/>
        <end position="67"/>
    </location>
</feature>
<name>A0ABW0TLD1_9BACL</name>
<keyword evidence="3" id="KW-1003">Cell membrane</keyword>
<comment type="similarity">
    <text evidence="2">Belongs to the UPF0719 family.</text>
</comment>
<organism evidence="8 9">
    <name type="scientific">Sporosarcina soli</name>
    <dbReference type="NCBI Taxonomy" id="334736"/>
    <lineage>
        <taxon>Bacteria</taxon>
        <taxon>Bacillati</taxon>
        <taxon>Bacillota</taxon>
        <taxon>Bacilli</taxon>
        <taxon>Bacillales</taxon>
        <taxon>Caryophanaceae</taxon>
        <taxon>Sporosarcina</taxon>
    </lineage>
</organism>
<dbReference type="PANTHER" id="PTHR40043:SF1">
    <property type="entry name" value="UPF0719 INNER MEMBRANE PROTEIN YJFL"/>
    <property type="match status" value="1"/>
</dbReference>
<dbReference type="RefSeq" id="WP_381436593.1">
    <property type="nucleotide sequence ID" value="NZ_JBHSNO010000008.1"/>
</dbReference>
<evidence type="ECO:0000256" key="2">
    <source>
        <dbReference type="ARBA" id="ARBA00005779"/>
    </source>
</evidence>
<dbReference type="Pfam" id="PF03994">
    <property type="entry name" value="DUF350"/>
    <property type="match status" value="1"/>
</dbReference>
<feature type="transmembrane region" description="Helical" evidence="7">
    <location>
        <begin position="79"/>
        <end position="97"/>
    </location>
</feature>
<feature type="transmembrane region" description="Helical" evidence="7">
    <location>
        <begin position="117"/>
        <end position="136"/>
    </location>
</feature>
<evidence type="ECO:0000313" key="8">
    <source>
        <dbReference type="EMBL" id="MFC5590321.1"/>
    </source>
</evidence>
<evidence type="ECO:0000256" key="1">
    <source>
        <dbReference type="ARBA" id="ARBA00004651"/>
    </source>
</evidence>
<feature type="transmembrane region" description="Helical" evidence="7">
    <location>
        <begin position="15"/>
        <end position="35"/>
    </location>
</feature>
<evidence type="ECO:0000256" key="7">
    <source>
        <dbReference type="SAM" id="Phobius"/>
    </source>
</evidence>
<evidence type="ECO:0000256" key="5">
    <source>
        <dbReference type="ARBA" id="ARBA00022989"/>
    </source>
</evidence>
<dbReference type="PANTHER" id="PTHR40043">
    <property type="entry name" value="UPF0719 INNER MEMBRANE PROTEIN YJFL"/>
    <property type="match status" value="1"/>
</dbReference>
<protein>
    <submittedName>
        <fullName evidence="8">DUF350 domain-containing protein</fullName>
    </submittedName>
</protein>
<sequence>MTKTGFWSHPLVETAGYFSVVVLCLIVSMVIFELVTKYNNWEEIRKGNLSVAFATGGKIFGVANIFRYSIEQHNSLPQMIGWGLYGFLLLIFAYFLFEFLTPKFNIDKEIESDNRSVGFISMIISVGLSFVIGASIS</sequence>
<evidence type="ECO:0000256" key="4">
    <source>
        <dbReference type="ARBA" id="ARBA00022692"/>
    </source>
</evidence>
<proteinExistence type="inferred from homology"/>
<comment type="caution">
    <text evidence="8">The sequence shown here is derived from an EMBL/GenBank/DDBJ whole genome shotgun (WGS) entry which is preliminary data.</text>
</comment>
<dbReference type="Proteomes" id="UP001596109">
    <property type="component" value="Unassembled WGS sequence"/>
</dbReference>
<keyword evidence="4 7" id="KW-0812">Transmembrane</keyword>
<keyword evidence="5 7" id="KW-1133">Transmembrane helix</keyword>
<dbReference type="EMBL" id="JBHSNO010000008">
    <property type="protein sequence ID" value="MFC5590321.1"/>
    <property type="molecule type" value="Genomic_DNA"/>
</dbReference>